<dbReference type="PANTHER" id="PTHR47894:SF4">
    <property type="entry name" value="HTH-TYPE TRANSCRIPTIONAL REGULATOR GADX"/>
    <property type="match status" value="1"/>
</dbReference>
<dbReference type="SMART" id="SM00342">
    <property type="entry name" value="HTH_ARAC"/>
    <property type="match status" value="1"/>
</dbReference>
<comment type="caution">
    <text evidence="5">The sequence shown here is derived from an EMBL/GenBank/DDBJ whole genome shotgun (WGS) entry which is preliminary data.</text>
</comment>
<evidence type="ECO:0000256" key="1">
    <source>
        <dbReference type="ARBA" id="ARBA00023015"/>
    </source>
</evidence>
<protein>
    <submittedName>
        <fullName evidence="5">AraC-like DNA-binding protein</fullName>
    </submittedName>
</protein>
<dbReference type="InterPro" id="IPR009057">
    <property type="entry name" value="Homeodomain-like_sf"/>
</dbReference>
<dbReference type="Pfam" id="PF12833">
    <property type="entry name" value="HTH_18"/>
    <property type="match status" value="1"/>
</dbReference>
<feature type="domain" description="HTH araC/xylS-type" evidence="4">
    <location>
        <begin position="232"/>
        <end position="334"/>
    </location>
</feature>
<dbReference type="RefSeq" id="WP_179660483.1">
    <property type="nucleotide sequence ID" value="NZ_JACBZR010000001.1"/>
</dbReference>
<dbReference type="EMBL" id="JACBZR010000001">
    <property type="protein sequence ID" value="NYI80278.1"/>
    <property type="molecule type" value="Genomic_DNA"/>
</dbReference>
<keyword evidence="3" id="KW-0804">Transcription</keyword>
<evidence type="ECO:0000259" key="4">
    <source>
        <dbReference type="PROSITE" id="PS01124"/>
    </source>
</evidence>
<evidence type="ECO:0000256" key="2">
    <source>
        <dbReference type="ARBA" id="ARBA00023125"/>
    </source>
</evidence>
<dbReference type="PANTHER" id="PTHR47894">
    <property type="entry name" value="HTH-TYPE TRANSCRIPTIONAL REGULATOR GADX"/>
    <property type="match status" value="1"/>
</dbReference>
<keyword evidence="1" id="KW-0805">Transcription regulation</keyword>
<dbReference type="Gene3D" id="1.10.10.60">
    <property type="entry name" value="Homeodomain-like"/>
    <property type="match status" value="1"/>
</dbReference>
<evidence type="ECO:0000313" key="6">
    <source>
        <dbReference type="Proteomes" id="UP000564496"/>
    </source>
</evidence>
<dbReference type="SUPFAM" id="SSF46689">
    <property type="entry name" value="Homeodomain-like"/>
    <property type="match status" value="1"/>
</dbReference>
<proteinExistence type="predicted"/>
<dbReference type="GO" id="GO:0003700">
    <property type="term" value="F:DNA-binding transcription factor activity"/>
    <property type="evidence" value="ECO:0007669"/>
    <property type="project" value="InterPro"/>
</dbReference>
<dbReference type="Proteomes" id="UP000564496">
    <property type="component" value="Unassembled WGS sequence"/>
</dbReference>
<reference evidence="5 6" key="1">
    <citation type="submission" date="2020-07" db="EMBL/GenBank/DDBJ databases">
        <title>Sequencing the genomes of 1000 actinobacteria strains.</title>
        <authorList>
            <person name="Klenk H.-P."/>
        </authorList>
    </citation>
    <scope>NUCLEOTIDE SEQUENCE [LARGE SCALE GENOMIC DNA]</scope>
    <source>
        <strain evidence="5 6">DSM 26487</strain>
    </source>
</reference>
<name>A0A7Z0DRQ7_9ACTN</name>
<dbReference type="GO" id="GO:0005829">
    <property type="term" value="C:cytosol"/>
    <property type="evidence" value="ECO:0007669"/>
    <property type="project" value="TreeGrafter"/>
</dbReference>
<dbReference type="PROSITE" id="PS01124">
    <property type="entry name" value="HTH_ARAC_FAMILY_2"/>
    <property type="match status" value="1"/>
</dbReference>
<dbReference type="InterPro" id="IPR032687">
    <property type="entry name" value="AraC-type_N"/>
</dbReference>
<sequence length="344" mass="37434">MGPAIRASSLRGFVPLVERLGGEPDRLLARFGIPASALGSEDAWVPITEHDLMLDAAAAELRCPDLGLRLAEAQDLSILGPLAVAIQACSTAAEALETGSRYLYAHSPALRVAVEPDPHGRQGVVGLSYRKDLRESSYSPQATELGLGLFFRIASTLVGGLSGLRSVELPHQPLSPVRRYTDYFGVDVRFGRTTAVLRVDRRVLDEAFATANESIRLLALDHLRERYDDPAQRVSTQVRGALAEALGTNPPAVAAVARLLALHPRTLQRRLAAEGTSFEAVLDEVRRDATRRHLTTTMLPLAQVATLVGFTEQSTLSHAARRWFGCSPRELRREATRTALTLSH</sequence>
<dbReference type="InterPro" id="IPR018060">
    <property type="entry name" value="HTH_AraC"/>
</dbReference>
<accession>A0A7Z0DRQ7</accession>
<evidence type="ECO:0000313" key="5">
    <source>
        <dbReference type="EMBL" id="NYI80278.1"/>
    </source>
</evidence>
<dbReference type="GO" id="GO:0000976">
    <property type="term" value="F:transcription cis-regulatory region binding"/>
    <property type="evidence" value="ECO:0007669"/>
    <property type="project" value="TreeGrafter"/>
</dbReference>
<keyword evidence="6" id="KW-1185">Reference proteome</keyword>
<dbReference type="Pfam" id="PF12625">
    <property type="entry name" value="Arabinose_bd"/>
    <property type="match status" value="1"/>
</dbReference>
<gene>
    <name evidence="5" type="ORF">BJ988_004926</name>
</gene>
<evidence type="ECO:0000256" key="3">
    <source>
        <dbReference type="ARBA" id="ARBA00023163"/>
    </source>
</evidence>
<keyword evidence="2 5" id="KW-0238">DNA-binding</keyword>
<dbReference type="AlphaFoldDB" id="A0A7Z0DRQ7"/>
<organism evidence="5 6">
    <name type="scientific">Nocardioides panzhihuensis</name>
    <dbReference type="NCBI Taxonomy" id="860243"/>
    <lineage>
        <taxon>Bacteria</taxon>
        <taxon>Bacillati</taxon>
        <taxon>Actinomycetota</taxon>
        <taxon>Actinomycetes</taxon>
        <taxon>Propionibacteriales</taxon>
        <taxon>Nocardioidaceae</taxon>
        <taxon>Nocardioides</taxon>
    </lineage>
</organism>